<feature type="region of interest" description="Disordered" evidence="3">
    <location>
        <begin position="321"/>
        <end position="344"/>
    </location>
</feature>
<keyword evidence="2 5" id="KW-0560">Oxidoreductase</keyword>
<keyword evidence="1" id="KW-0521">NADP</keyword>
<reference evidence="5" key="1">
    <citation type="journal article" date="2013" name="J. Plant Res.">
        <title>Effect of fungi and light on seed germination of three Opuntia species from semiarid lands of central Mexico.</title>
        <authorList>
            <person name="Delgado-Sanchez P."/>
            <person name="Jimenez-Bremont J.F."/>
            <person name="Guerrero-Gonzalez Mde L."/>
            <person name="Flores J."/>
        </authorList>
    </citation>
    <scope>NUCLEOTIDE SEQUENCE</scope>
    <source>
        <tissue evidence="5">Cladode</tissue>
    </source>
</reference>
<dbReference type="InterPro" id="IPR050791">
    <property type="entry name" value="Aldo-Keto_reductase"/>
</dbReference>
<feature type="compositionally biased region" description="Polar residues" evidence="3">
    <location>
        <begin position="323"/>
        <end position="344"/>
    </location>
</feature>
<dbReference type="GO" id="GO:0005737">
    <property type="term" value="C:cytoplasm"/>
    <property type="evidence" value="ECO:0007669"/>
    <property type="project" value="TreeGrafter"/>
</dbReference>
<accession>A0A7C9DXQ4</accession>
<dbReference type="PANTHER" id="PTHR43625">
    <property type="entry name" value="AFLATOXIN B1 ALDEHYDE REDUCTASE"/>
    <property type="match status" value="1"/>
</dbReference>
<dbReference type="Pfam" id="PF00248">
    <property type="entry name" value="Aldo_ket_red"/>
    <property type="match status" value="1"/>
</dbReference>
<dbReference type="InterPro" id="IPR023210">
    <property type="entry name" value="NADP_OxRdtase_dom"/>
</dbReference>
<evidence type="ECO:0000256" key="3">
    <source>
        <dbReference type="SAM" id="MobiDB-lite"/>
    </source>
</evidence>
<evidence type="ECO:0000256" key="2">
    <source>
        <dbReference type="ARBA" id="ARBA00023002"/>
    </source>
</evidence>
<reference evidence="5" key="2">
    <citation type="submission" date="2020-07" db="EMBL/GenBank/DDBJ databases">
        <authorList>
            <person name="Vera ALvarez R."/>
            <person name="Arias-Moreno D.M."/>
            <person name="Jimenez-Jacinto V."/>
            <person name="Jimenez-Bremont J.F."/>
            <person name="Swaminathan K."/>
            <person name="Moose S.P."/>
            <person name="Guerrero-Gonzalez M.L."/>
            <person name="Marino-Ramirez L."/>
            <person name="Landsman D."/>
            <person name="Rodriguez-Kessler M."/>
            <person name="Delgado-Sanchez P."/>
        </authorList>
    </citation>
    <scope>NUCLEOTIDE SEQUENCE</scope>
    <source>
        <tissue evidence="5">Cladode</tissue>
    </source>
</reference>
<evidence type="ECO:0000313" key="5">
    <source>
        <dbReference type="EMBL" id="MBA4654581.1"/>
    </source>
</evidence>
<dbReference type="PANTHER" id="PTHR43625:SF40">
    <property type="entry name" value="ALDO-KETO REDUCTASE YAKC [NADP(+)]"/>
    <property type="match status" value="1"/>
</dbReference>
<protein>
    <submittedName>
        <fullName evidence="5">Pyridoxine 4-dehydrogenase</fullName>
        <ecNumber evidence="5">1.1.1.65</ecNumber>
    </submittedName>
</protein>
<dbReference type="GO" id="GO:0050236">
    <property type="term" value="F:pyridoxine 4-dehydrogenase (NADP+) activity"/>
    <property type="evidence" value="ECO:0007669"/>
    <property type="project" value="UniProtKB-EC"/>
</dbReference>
<evidence type="ECO:0000259" key="4">
    <source>
        <dbReference type="Pfam" id="PF00248"/>
    </source>
</evidence>
<dbReference type="FunFam" id="3.20.20.100:FF:000048">
    <property type="entry name" value="Probable aldo-keto reductase 4"/>
    <property type="match status" value="1"/>
</dbReference>
<dbReference type="EC" id="1.1.1.65" evidence="5"/>
<dbReference type="SUPFAM" id="SSF51430">
    <property type="entry name" value="NAD(P)-linked oxidoreductase"/>
    <property type="match status" value="1"/>
</dbReference>
<sequence>MAEVNVSLGVRRMKLGSQGLEVSAQGLGCAGMSLCGKPDDEMIDLIHHAINSGITFLDTSDMYGPFISEILLGKALKGGRREKVQLATKFGLKYVDGKLEVQGDPAYVRACCEASLKRLDVDYIDLYYQHRIDTRIPIEVTMGELKKLVEEGKIRYIGLSEASASTIRRAHAVHPITAVQMEWSLWTRDIEEEIVPTCRELGIGIVAYSPLGRGFFSLGPKVVENFYQNDYRKTIPRFQPENLEHNQHVFERVSEMAARKGCTPSQLGLAWVHHRGNDVCPIPGTTKINNLNQNIKALSVELTPDEMAQLESFASADEVKGNRISSTKYSWQDSDTPPLSSWQN</sequence>
<dbReference type="AlphaFoldDB" id="A0A7C9DXQ4"/>
<dbReference type="InterPro" id="IPR020471">
    <property type="entry name" value="AKR"/>
</dbReference>
<name>A0A7C9DXQ4_OPUST</name>
<feature type="domain" description="NADP-dependent oxidoreductase" evidence="4">
    <location>
        <begin position="37"/>
        <end position="313"/>
    </location>
</feature>
<dbReference type="PRINTS" id="PR00069">
    <property type="entry name" value="ALDKETRDTASE"/>
</dbReference>
<dbReference type="InterPro" id="IPR036812">
    <property type="entry name" value="NAD(P)_OxRdtase_dom_sf"/>
</dbReference>
<organism evidence="5">
    <name type="scientific">Opuntia streptacantha</name>
    <name type="common">Prickly pear cactus</name>
    <name type="synonym">Opuntia cardona</name>
    <dbReference type="NCBI Taxonomy" id="393608"/>
    <lineage>
        <taxon>Eukaryota</taxon>
        <taxon>Viridiplantae</taxon>
        <taxon>Streptophyta</taxon>
        <taxon>Embryophyta</taxon>
        <taxon>Tracheophyta</taxon>
        <taxon>Spermatophyta</taxon>
        <taxon>Magnoliopsida</taxon>
        <taxon>eudicotyledons</taxon>
        <taxon>Gunneridae</taxon>
        <taxon>Pentapetalae</taxon>
        <taxon>Caryophyllales</taxon>
        <taxon>Cactineae</taxon>
        <taxon>Cactaceae</taxon>
        <taxon>Opuntioideae</taxon>
        <taxon>Opuntia</taxon>
    </lineage>
</organism>
<evidence type="ECO:0000256" key="1">
    <source>
        <dbReference type="ARBA" id="ARBA00022857"/>
    </source>
</evidence>
<dbReference type="EMBL" id="GISG01184070">
    <property type="protein sequence ID" value="MBA4654581.1"/>
    <property type="molecule type" value="Transcribed_RNA"/>
</dbReference>
<proteinExistence type="predicted"/>
<dbReference type="CDD" id="cd19145">
    <property type="entry name" value="AKR_AKR13D1"/>
    <property type="match status" value="1"/>
</dbReference>
<dbReference type="Gene3D" id="3.20.20.100">
    <property type="entry name" value="NADP-dependent oxidoreductase domain"/>
    <property type="match status" value="1"/>
</dbReference>